<dbReference type="PRINTS" id="PR00598">
    <property type="entry name" value="HTHMARR"/>
</dbReference>
<evidence type="ECO:0000259" key="4">
    <source>
        <dbReference type="PROSITE" id="PS50995"/>
    </source>
</evidence>
<dbReference type="Proteomes" id="UP000190037">
    <property type="component" value="Unassembled WGS sequence"/>
</dbReference>
<dbReference type="GO" id="GO:0006950">
    <property type="term" value="P:response to stress"/>
    <property type="evidence" value="ECO:0007669"/>
    <property type="project" value="TreeGrafter"/>
</dbReference>
<keyword evidence="6" id="KW-1185">Reference proteome</keyword>
<dbReference type="SUPFAM" id="SSF46785">
    <property type="entry name" value="Winged helix' DNA-binding domain"/>
    <property type="match status" value="1"/>
</dbReference>
<dbReference type="GO" id="GO:0003700">
    <property type="term" value="F:DNA-binding transcription factor activity"/>
    <property type="evidence" value="ECO:0007669"/>
    <property type="project" value="InterPro"/>
</dbReference>
<gene>
    <name evidence="5" type="ORF">B4N89_01225</name>
</gene>
<keyword evidence="3" id="KW-0804">Transcription</keyword>
<evidence type="ECO:0000313" key="6">
    <source>
        <dbReference type="Proteomes" id="UP000190037"/>
    </source>
</evidence>
<dbReference type="PROSITE" id="PS50995">
    <property type="entry name" value="HTH_MARR_2"/>
    <property type="match status" value="1"/>
</dbReference>
<proteinExistence type="predicted"/>
<dbReference type="OrthoDB" id="4629660at2"/>
<organism evidence="5 6">
    <name type="scientific">Embleya scabrispora</name>
    <dbReference type="NCBI Taxonomy" id="159449"/>
    <lineage>
        <taxon>Bacteria</taxon>
        <taxon>Bacillati</taxon>
        <taxon>Actinomycetota</taxon>
        <taxon>Actinomycetes</taxon>
        <taxon>Kitasatosporales</taxon>
        <taxon>Streptomycetaceae</taxon>
        <taxon>Embleya</taxon>
    </lineage>
</organism>
<dbReference type="PANTHER" id="PTHR33164">
    <property type="entry name" value="TRANSCRIPTIONAL REGULATOR, MARR FAMILY"/>
    <property type="match status" value="1"/>
</dbReference>
<dbReference type="AlphaFoldDB" id="A0A1T3P6W0"/>
<reference evidence="5 6" key="1">
    <citation type="submission" date="2017-03" db="EMBL/GenBank/DDBJ databases">
        <title>Draft genome sequence of Streptomyces scabrisporus NF3, endophyte isolated from Amphipterygium adstringens.</title>
        <authorList>
            <person name="Vazquez M."/>
            <person name="Ceapa C.D."/>
            <person name="Rodriguez Luna D."/>
            <person name="Sanchez Esquivel S."/>
        </authorList>
    </citation>
    <scope>NUCLEOTIDE SEQUENCE [LARGE SCALE GENOMIC DNA]</scope>
    <source>
        <strain evidence="5 6">NF3</strain>
    </source>
</reference>
<name>A0A1T3P6W0_9ACTN</name>
<dbReference type="InterPro" id="IPR039422">
    <property type="entry name" value="MarR/SlyA-like"/>
</dbReference>
<evidence type="ECO:0000313" key="5">
    <source>
        <dbReference type="EMBL" id="OPC84732.1"/>
    </source>
</evidence>
<evidence type="ECO:0000256" key="3">
    <source>
        <dbReference type="ARBA" id="ARBA00023163"/>
    </source>
</evidence>
<protein>
    <submittedName>
        <fullName evidence="5">MarR family transcriptional regulator</fullName>
    </submittedName>
</protein>
<dbReference type="Pfam" id="PF12802">
    <property type="entry name" value="MarR_2"/>
    <property type="match status" value="1"/>
</dbReference>
<comment type="caution">
    <text evidence="5">The sequence shown here is derived from an EMBL/GenBank/DDBJ whole genome shotgun (WGS) entry which is preliminary data.</text>
</comment>
<dbReference type="Gene3D" id="1.10.10.10">
    <property type="entry name" value="Winged helix-like DNA-binding domain superfamily/Winged helix DNA-binding domain"/>
    <property type="match status" value="1"/>
</dbReference>
<keyword evidence="2" id="KW-0238">DNA-binding</keyword>
<evidence type="ECO:0000256" key="1">
    <source>
        <dbReference type="ARBA" id="ARBA00023015"/>
    </source>
</evidence>
<dbReference type="STRING" id="159449.B4N89_01225"/>
<dbReference type="InterPro" id="IPR000835">
    <property type="entry name" value="HTH_MarR-typ"/>
</dbReference>
<dbReference type="InterPro" id="IPR036388">
    <property type="entry name" value="WH-like_DNA-bd_sf"/>
</dbReference>
<evidence type="ECO:0000256" key="2">
    <source>
        <dbReference type="ARBA" id="ARBA00023125"/>
    </source>
</evidence>
<accession>A0A1T3P6W0</accession>
<dbReference type="EMBL" id="MWQN01000001">
    <property type="protein sequence ID" value="OPC84732.1"/>
    <property type="molecule type" value="Genomic_DNA"/>
</dbReference>
<dbReference type="SMART" id="SM00347">
    <property type="entry name" value="HTH_MARR"/>
    <property type="match status" value="1"/>
</dbReference>
<dbReference type="InterPro" id="IPR036390">
    <property type="entry name" value="WH_DNA-bd_sf"/>
</dbReference>
<sequence>MSMSAGELAERAVAPPLLVEALTVAQRRLTRTLTVALTEEDCTLDQWLVLRTLGDGTGRSMGELARALVIPQATLTRIVDALVDGGHIYRRQSGADRRRITVHVSRRGTDRLARLNALAEAHEAAVRAACASEDPAALLAFLAGPDTA</sequence>
<keyword evidence="1" id="KW-0805">Transcription regulation</keyword>
<dbReference type="InterPro" id="IPR023187">
    <property type="entry name" value="Tscrpt_reg_MarR-type_CS"/>
</dbReference>
<dbReference type="PROSITE" id="PS01117">
    <property type="entry name" value="HTH_MARR_1"/>
    <property type="match status" value="1"/>
</dbReference>
<dbReference type="GO" id="GO:0003677">
    <property type="term" value="F:DNA binding"/>
    <property type="evidence" value="ECO:0007669"/>
    <property type="project" value="UniProtKB-KW"/>
</dbReference>
<dbReference type="PANTHER" id="PTHR33164:SF43">
    <property type="entry name" value="HTH-TYPE TRANSCRIPTIONAL REPRESSOR YETL"/>
    <property type="match status" value="1"/>
</dbReference>
<feature type="domain" description="HTH marR-type" evidence="4">
    <location>
        <begin position="15"/>
        <end position="147"/>
    </location>
</feature>